<dbReference type="Gene3D" id="3.40.50.1820">
    <property type="entry name" value="alpha/beta hydrolase"/>
    <property type="match status" value="1"/>
</dbReference>
<dbReference type="Proteomes" id="UP001286456">
    <property type="component" value="Unassembled WGS sequence"/>
</dbReference>
<proteinExistence type="inferred from homology"/>
<accession>A0AAE0M7D8</accession>
<keyword evidence="3" id="KW-0378">Hydrolase</keyword>
<dbReference type="GO" id="GO:0016787">
    <property type="term" value="F:hydrolase activity"/>
    <property type="evidence" value="ECO:0007669"/>
    <property type="project" value="UniProtKB-KW"/>
</dbReference>
<protein>
    <submittedName>
        <fullName evidence="3">Alpha/Beta hydrolase protein</fullName>
    </submittedName>
</protein>
<reference evidence="3" key="2">
    <citation type="submission" date="2023-06" db="EMBL/GenBank/DDBJ databases">
        <authorList>
            <consortium name="Lawrence Berkeley National Laboratory"/>
            <person name="Haridas S."/>
            <person name="Hensen N."/>
            <person name="Bonometti L."/>
            <person name="Westerberg I."/>
            <person name="Brannstrom I.O."/>
            <person name="Guillou S."/>
            <person name="Cros-Aarteil S."/>
            <person name="Calhoun S."/>
            <person name="Kuo A."/>
            <person name="Mondo S."/>
            <person name="Pangilinan J."/>
            <person name="Riley R."/>
            <person name="Labutti K."/>
            <person name="Andreopoulos B."/>
            <person name="Lipzen A."/>
            <person name="Chen C."/>
            <person name="Yanf M."/>
            <person name="Daum C."/>
            <person name="Ng V."/>
            <person name="Clum A."/>
            <person name="Steindorff A."/>
            <person name="Ohm R."/>
            <person name="Martin F."/>
            <person name="Silar P."/>
            <person name="Natvig D."/>
            <person name="Lalanne C."/>
            <person name="Gautier V."/>
            <person name="Ament-Velasquez S.L."/>
            <person name="Kruys A."/>
            <person name="Hutchinson M.I."/>
            <person name="Powell A.J."/>
            <person name="Barry K."/>
            <person name="Miller A.N."/>
            <person name="Grigoriev I.V."/>
            <person name="Debuchy R."/>
            <person name="Gladieux P."/>
            <person name="Thoren M.H."/>
            <person name="Johannesson H."/>
        </authorList>
    </citation>
    <scope>NUCLEOTIDE SEQUENCE</scope>
    <source>
        <strain evidence="3">SMH4131-1</strain>
    </source>
</reference>
<evidence type="ECO:0000313" key="3">
    <source>
        <dbReference type="EMBL" id="KAK3321303.1"/>
    </source>
</evidence>
<evidence type="ECO:0000256" key="1">
    <source>
        <dbReference type="ARBA" id="ARBA00008645"/>
    </source>
</evidence>
<feature type="domain" description="AB hydrolase-1" evidence="2">
    <location>
        <begin position="305"/>
        <end position="436"/>
    </location>
</feature>
<comment type="similarity">
    <text evidence="1">Belongs to the AB hydrolase superfamily.</text>
</comment>
<organism evidence="3 4">
    <name type="scientific">Cercophora scortea</name>
    <dbReference type="NCBI Taxonomy" id="314031"/>
    <lineage>
        <taxon>Eukaryota</taxon>
        <taxon>Fungi</taxon>
        <taxon>Dikarya</taxon>
        <taxon>Ascomycota</taxon>
        <taxon>Pezizomycotina</taxon>
        <taxon>Sordariomycetes</taxon>
        <taxon>Sordariomycetidae</taxon>
        <taxon>Sordariales</taxon>
        <taxon>Lasiosphaeriaceae</taxon>
        <taxon>Cercophora</taxon>
    </lineage>
</organism>
<dbReference type="AlphaFoldDB" id="A0AAE0M7D8"/>
<reference evidence="3" key="1">
    <citation type="journal article" date="2023" name="Mol. Phylogenet. Evol.">
        <title>Genome-scale phylogeny and comparative genomics of the fungal order Sordariales.</title>
        <authorList>
            <person name="Hensen N."/>
            <person name="Bonometti L."/>
            <person name="Westerberg I."/>
            <person name="Brannstrom I.O."/>
            <person name="Guillou S."/>
            <person name="Cros-Aarteil S."/>
            <person name="Calhoun S."/>
            <person name="Haridas S."/>
            <person name="Kuo A."/>
            <person name="Mondo S."/>
            <person name="Pangilinan J."/>
            <person name="Riley R."/>
            <person name="LaButti K."/>
            <person name="Andreopoulos B."/>
            <person name="Lipzen A."/>
            <person name="Chen C."/>
            <person name="Yan M."/>
            <person name="Daum C."/>
            <person name="Ng V."/>
            <person name="Clum A."/>
            <person name="Steindorff A."/>
            <person name="Ohm R.A."/>
            <person name="Martin F."/>
            <person name="Silar P."/>
            <person name="Natvig D.O."/>
            <person name="Lalanne C."/>
            <person name="Gautier V."/>
            <person name="Ament-Velasquez S.L."/>
            <person name="Kruys A."/>
            <person name="Hutchinson M.I."/>
            <person name="Powell A.J."/>
            <person name="Barry K."/>
            <person name="Miller A.N."/>
            <person name="Grigoriev I.V."/>
            <person name="Debuchy R."/>
            <person name="Gladieux P."/>
            <person name="Hiltunen Thoren M."/>
            <person name="Johannesson H."/>
        </authorList>
    </citation>
    <scope>NUCLEOTIDE SEQUENCE</scope>
    <source>
        <strain evidence="3">SMH4131-1</strain>
    </source>
</reference>
<sequence>MAATESGPGMLYVTMQPQAGLSLDQFHEWYNNEHGPTRLRIPAIFTNGLRYSAIDGKQPHFLAAYDVTDMAHLETPTYLELRANRSPREADTIGQVDVDRSFLDLVYAQQSPNFVPIEQRTDTDAEGLVLVTVEASLKKGVEGAADAVVKWYEEEHIPMLTKVPGWLRSRVFRTPSTIEGTSTGDTKIVTLHDYAKINGMGGPEHQATMATARYDEMYDKYISGRYLRKHQLFYVFGPAPRELQALANLPASAAFTAADGRTSTTSGSDGAAVLTSYVTTPDGLAIPYRLEGNPSPTAPTVAFSNSLLTSLHMWDPLVALLKAARPDLRILRYDTRGRHAIPTPPVPATLDMLADDLATLLGALRITALHALVGVSMGGATTLKFALKYPDLVNRFVACDFNVASSAANTAGWKERIALAETEGGMQTLAAATVERWFHPHTMGEKKEVVEWMTGMVAGNEVEGFKYSCQALWDYDLREEMKSCKVPGLLVVGEGDAKGALVRAMDGFKGLVGGEGAELRLVKLAGHLPMCEAPAEFWEEVKAFL</sequence>
<dbReference type="Pfam" id="PF00561">
    <property type="entry name" value="Abhydrolase_1"/>
    <property type="match status" value="1"/>
</dbReference>
<evidence type="ECO:0000259" key="2">
    <source>
        <dbReference type="Pfam" id="PF00561"/>
    </source>
</evidence>
<name>A0AAE0M7D8_9PEZI</name>
<evidence type="ECO:0000313" key="4">
    <source>
        <dbReference type="Proteomes" id="UP001286456"/>
    </source>
</evidence>
<dbReference type="SUPFAM" id="SSF53474">
    <property type="entry name" value="alpha/beta-Hydrolases"/>
    <property type="match status" value="1"/>
</dbReference>
<dbReference type="EMBL" id="JAUEPO010000005">
    <property type="protein sequence ID" value="KAK3321303.1"/>
    <property type="molecule type" value="Genomic_DNA"/>
</dbReference>
<comment type="caution">
    <text evidence="3">The sequence shown here is derived from an EMBL/GenBank/DDBJ whole genome shotgun (WGS) entry which is preliminary data.</text>
</comment>
<dbReference type="InterPro" id="IPR029058">
    <property type="entry name" value="AB_hydrolase_fold"/>
</dbReference>
<dbReference type="PANTHER" id="PTHR43039">
    <property type="entry name" value="ESTERASE-RELATED"/>
    <property type="match status" value="1"/>
</dbReference>
<keyword evidence="4" id="KW-1185">Reference proteome</keyword>
<gene>
    <name evidence="3" type="ORF">B0T19DRAFT_263411</name>
</gene>
<dbReference type="InterPro" id="IPR000073">
    <property type="entry name" value="AB_hydrolase_1"/>
</dbReference>